<proteinExistence type="predicted"/>
<sequence length="237" mass="26483">MVNLNRRLAVLNPLLDIRTGPGAIRLPNSPHPHLFRLELKYPKSRKIKPSKVTSGAHGFHKSILPGLKYYNPALDVDVQTYPKSPTLLTLHFQCKHPDKLRELAQPSRKIASVDNSADPSYEDPEAPRPSAANDEVTLKPVSADSHLPQPLYQRSVTLALRGRATWDIVRWFNDRTNGQRIGVSAEDKKKRKEIKARQAAADADRELSKINQAALDREKSILEQAKKLAEVNAAEAS</sequence>
<dbReference type="InParanoid" id="W2S514"/>
<dbReference type="RefSeq" id="XP_008713996.1">
    <property type="nucleotide sequence ID" value="XM_008715774.1"/>
</dbReference>
<dbReference type="Proteomes" id="UP000030752">
    <property type="component" value="Unassembled WGS sequence"/>
</dbReference>
<keyword evidence="3" id="KW-1185">Reference proteome</keyword>
<dbReference type="VEuPathDB" id="FungiDB:HMPREF1541_11105"/>
<dbReference type="EMBL" id="KI635847">
    <property type="protein sequence ID" value="ETN43781.1"/>
    <property type="molecule type" value="Genomic_DNA"/>
</dbReference>
<accession>W2S514</accession>
<feature type="region of interest" description="Disordered" evidence="1">
    <location>
        <begin position="106"/>
        <end position="133"/>
    </location>
</feature>
<dbReference type="eggNOG" id="ENOG502SDFJ">
    <property type="taxonomic scope" value="Eukaryota"/>
</dbReference>
<gene>
    <name evidence="2" type="ORF">HMPREF1541_11105</name>
</gene>
<evidence type="ECO:0000256" key="1">
    <source>
        <dbReference type="SAM" id="MobiDB-lite"/>
    </source>
</evidence>
<reference evidence="2 3" key="1">
    <citation type="submission" date="2013-03" db="EMBL/GenBank/DDBJ databases">
        <title>The Genome Sequence of Phialophora europaea CBS 101466.</title>
        <authorList>
            <consortium name="The Broad Institute Genomics Platform"/>
            <person name="Cuomo C."/>
            <person name="de Hoog S."/>
            <person name="Gorbushina A."/>
            <person name="Walker B."/>
            <person name="Young S.K."/>
            <person name="Zeng Q."/>
            <person name="Gargeya S."/>
            <person name="Fitzgerald M."/>
            <person name="Haas B."/>
            <person name="Abouelleil A."/>
            <person name="Allen A.W."/>
            <person name="Alvarado L."/>
            <person name="Arachchi H.M."/>
            <person name="Berlin A.M."/>
            <person name="Chapman S.B."/>
            <person name="Gainer-Dewar J."/>
            <person name="Goldberg J."/>
            <person name="Griggs A."/>
            <person name="Gujja S."/>
            <person name="Hansen M."/>
            <person name="Howarth C."/>
            <person name="Imamovic A."/>
            <person name="Ireland A."/>
            <person name="Larimer J."/>
            <person name="McCowan C."/>
            <person name="Murphy C."/>
            <person name="Pearson M."/>
            <person name="Poon T.W."/>
            <person name="Priest M."/>
            <person name="Roberts A."/>
            <person name="Saif S."/>
            <person name="Shea T."/>
            <person name="Sisk P."/>
            <person name="Sykes S."/>
            <person name="Wortman J."/>
            <person name="Nusbaum C."/>
            <person name="Birren B."/>
        </authorList>
    </citation>
    <scope>NUCLEOTIDE SEQUENCE [LARGE SCALE GENOMIC DNA]</scope>
    <source>
        <strain evidence="2 3">CBS 101466</strain>
    </source>
</reference>
<protein>
    <recommendedName>
        <fullName evidence="4">Ribosomal protein/NADH dehydrogenase domain-containing protein</fullName>
    </recommendedName>
</protein>
<evidence type="ECO:0008006" key="4">
    <source>
        <dbReference type="Google" id="ProtNLM"/>
    </source>
</evidence>
<dbReference type="HOGENOM" id="CLU_950041_0_0_1"/>
<dbReference type="AlphaFoldDB" id="W2S514"/>
<dbReference type="OrthoDB" id="1696305at2759"/>
<evidence type="ECO:0000313" key="3">
    <source>
        <dbReference type="Proteomes" id="UP000030752"/>
    </source>
</evidence>
<dbReference type="STRING" id="1220924.W2S514"/>
<dbReference type="GeneID" id="19978444"/>
<name>W2S514_CYPE1</name>
<organism evidence="2 3">
    <name type="scientific">Cyphellophora europaea (strain CBS 101466)</name>
    <name type="common">Phialophora europaea</name>
    <dbReference type="NCBI Taxonomy" id="1220924"/>
    <lineage>
        <taxon>Eukaryota</taxon>
        <taxon>Fungi</taxon>
        <taxon>Dikarya</taxon>
        <taxon>Ascomycota</taxon>
        <taxon>Pezizomycotina</taxon>
        <taxon>Eurotiomycetes</taxon>
        <taxon>Chaetothyriomycetidae</taxon>
        <taxon>Chaetothyriales</taxon>
        <taxon>Cyphellophoraceae</taxon>
        <taxon>Cyphellophora</taxon>
    </lineage>
</organism>
<evidence type="ECO:0000313" key="2">
    <source>
        <dbReference type="EMBL" id="ETN43781.1"/>
    </source>
</evidence>